<keyword evidence="2" id="KW-1185">Reference proteome</keyword>
<gene>
    <name evidence="1" type="ORF">BJ684DRAFT_520</name>
</gene>
<evidence type="ECO:0000313" key="2">
    <source>
        <dbReference type="Proteomes" id="UP000267251"/>
    </source>
</evidence>
<name>A0A4P9Y8P6_9FUNG</name>
<organism evidence="1 2">
    <name type="scientific">Piptocephalis cylindrospora</name>
    <dbReference type="NCBI Taxonomy" id="1907219"/>
    <lineage>
        <taxon>Eukaryota</taxon>
        <taxon>Fungi</taxon>
        <taxon>Fungi incertae sedis</taxon>
        <taxon>Zoopagomycota</taxon>
        <taxon>Zoopagomycotina</taxon>
        <taxon>Zoopagomycetes</taxon>
        <taxon>Zoopagales</taxon>
        <taxon>Piptocephalidaceae</taxon>
        <taxon>Piptocephalis</taxon>
    </lineage>
</organism>
<dbReference type="Pfam" id="PF08695">
    <property type="entry name" value="Coa1"/>
    <property type="match status" value="1"/>
</dbReference>
<feature type="non-terminal residue" evidence="1">
    <location>
        <position position="86"/>
    </location>
</feature>
<protein>
    <submittedName>
        <fullName evidence="1">Cytochrome oxidase assembly protein 1</fullName>
    </submittedName>
</protein>
<accession>A0A4P9Y8P6</accession>
<dbReference type="GO" id="GO:0033617">
    <property type="term" value="P:mitochondrial respiratory chain complex IV assembly"/>
    <property type="evidence" value="ECO:0007669"/>
    <property type="project" value="InterPro"/>
</dbReference>
<dbReference type="PANTHER" id="PTHR28523">
    <property type="entry name" value="CYTOCHROME C OXIDASE ASSEMBLY FACTOR 1"/>
    <property type="match status" value="1"/>
</dbReference>
<feature type="non-terminal residue" evidence="1">
    <location>
        <position position="1"/>
    </location>
</feature>
<dbReference type="AlphaFoldDB" id="A0A4P9Y8P6"/>
<dbReference type="EMBL" id="KZ987752">
    <property type="protein sequence ID" value="RKP15172.1"/>
    <property type="molecule type" value="Genomic_DNA"/>
</dbReference>
<evidence type="ECO:0000313" key="1">
    <source>
        <dbReference type="EMBL" id="RKP15172.1"/>
    </source>
</evidence>
<reference evidence="2" key="1">
    <citation type="journal article" date="2018" name="Nat. Microbiol.">
        <title>Leveraging single-cell genomics to expand the fungal tree of life.</title>
        <authorList>
            <person name="Ahrendt S.R."/>
            <person name="Quandt C.A."/>
            <person name="Ciobanu D."/>
            <person name="Clum A."/>
            <person name="Salamov A."/>
            <person name="Andreopoulos B."/>
            <person name="Cheng J.F."/>
            <person name="Woyke T."/>
            <person name="Pelin A."/>
            <person name="Henrissat B."/>
            <person name="Reynolds N.K."/>
            <person name="Benny G.L."/>
            <person name="Smith M.E."/>
            <person name="James T.Y."/>
            <person name="Grigoriev I.V."/>
        </authorList>
    </citation>
    <scope>NUCLEOTIDE SEQUENCE [LARGE SCALE GENOMIC DNA]</scope>
</reference>
<dbReference type="PANTHER" id="PTHR28523:SF1">
    <property type="entry name" value="CYTOCHROME C OXIDASE ASSEMBLY FACTOR 1"/>
    <property type="match status" value="1"/>
</dbReference>
<dbReference type="Proteomes" id="UP000267251">
    <property type="component" value="Unassembled WGS sequence"/>
</dbReference>
<dbReference type="InterPro" id="IPR042432">
    <property type="entry name" value="Coa1_fungi"/>
</dbReference>
<dbReference type="InterPro" id="IPR014807">
    <property type="entry name" value="Coa1"/>
</dbReference>
<dbReference type="OrthoDB" id="2100652at2759"/>
<sequence length="86" mass="9637">ILAYATLGVLTWTGILAVAFNYQRQESSVVAGTFFALQHDPQVQAHLGDHVHWDFPVFPWIHGTVNYLKGIVDISFRIRGDQGKEA</sequence>
<proteinExistence type="predicted"/>
<dbReference type="GO" id="GO:0005743">
    <property type="term" value="C:mitochondrial inner membrane"/>
    <property type="evidence" value="ECO:0007669"/>
    <property type="project" value="TreeGrafter"/>
</dbReference>